<feature type="transmembrane region" description="Helical" evidence="2">
    <location>
        <begin position="249"/>
        <end position="267"/>
    </location>
</feature>
<organism evidence="3 4">
    <name type="scientific">Pendulispora brunnea</name>
    <dbReference type="NCBI Taxonomy" id="2905690"/>
    <lineage>
        <taxon>Bacteria</taxon>
        <taxon>Pseudomonadati</taxon>
        <taxon>Myxococcota</taxon>
        <taxon>Myxococcia</taxon>
        <taxon>Myxococcales</taxon>
        <taxon>Sorangiineae</taxon>
        <taxon>Pendulisporaceae</taxon>
        <taxon>Pendulispora</taxon>
    </lineage>
</organism>
<evidence type="ECO:0008006" key="5">
    <source>
        <dbReference type="Google" id="ProtNLM"/>
    </source>
</evidence>
<feature type="transmembrane region" description="Helical" evidence="2">
    <location>
        <begin position="155"/>
        <end position="175"/>
    </location>
</feature>
<feature type="transmembrane region" description="Helical" evidence="2">
    <location>
        <begin position="406"/>
        <end position="427"/>
    </location>
</feature>
<reference evidence="3 4" key="1">
    <citation type="submission" date="2021-12" db="EMBL/GenBank/DDBJ databases">
        <title>Discovery of the Pendulisporaceae a myxobacterial family with distinct sporulation behavior and unique specialized metabolism.</title>
        <authorList>
            <person name="Garcia R."/>
            <person name="Popoff A."/>
            <person name="Bader C.D."/>
            <person name="Loehr J."/>
            <person name="Walesch S."/>
            <person name="Walt C."/>
            <person name="Boldt J."/>
            <person name="Bunk B."/>
            <person name="Haeckl F.J.F.P.J."/>
            <person name="Gunesch A.P."/>
            <person name="Birkelbach J."/>
            <person name="Nuebel U."/>
            <person name="Pietschmann T."/>
            <person name="Bach T."/>
            <person name="Mueller R."/>
        </authorList>
    </citation>
    <scope>NUCLEOTIDE SEQUENCE [LARGE SCALE GENOMIC DNA]</scope>
    <source>
        <strain evidence="3 4">MSr12523</strain>
    </source>
</reference>
<evidence type="ECO:0000256" key="1">
    <source>
        <dbReference type="SAM" id="MobiDB-lite"/>
    </source>
</evidence>
<feature type="transmembrane region" description="Helical" evidence="2">
    <location>
        <begin position="111"/>
        <end position="135"/>
    </location>
</feature>
<feature type="region of interest" description="Disordered" evidence="1">
    <location>
        <begin position="1104"/>
        <end position="1123"/>
    </location>
</feature>
<evidence type="ECO:0000256" key="2">
    <source>
        <dbReference type="SAM" id="Phobius"/>
    </source>
</evidence>
<keyword evidence="2" id="KW-0812">Transmembrane</keyword>
<dbReference type="EMBL" id="CP089982">
    <property type="protein sequence ID" value="WXA92541.1"/>
    <property type="molecule type" value="Genomic_DNA"/>
</dbReference>
<evidence type="ECO:0000313" key="4">
    <source>
        <dbReference type="Proteomes" id="UP001379533"/>
    </source>
</evidence>
<proteinExistence type="predicted"/>
<dbReference type="RefSeq" id="WP_394843143.1">
    <property type="nucleotide sequence ID" value="NZ_CP089982.1"/>
</dbReference>
<keyword evidence="4" id="KW-1185">Reference proteome</keyword>
<feature type="transmembrane region" description="Helical" evidence="2">
    <location>
        <begin position="471"/>
        <end position="488"/>
    </location>
</feature>
<accession>A0ABZ2K849</accession>
<feature type="transmembrane region" description="Helical" evidence="2">
    <location>
        <begin position="439"/>
        <end position="464"/>
    </location>
</feature>
<feature type="transmembrane region" description="Helical" evidence="2">
    <location>
        <begin position="187"/>
        <end position="204"/>
    </location>
</feature>
<protein>
    <recommendedName>
        <fullName evidence="5">ABC transporter permease</fullName>
    </recommendedName>
</protein>
<dbReference type="Proteomes" id="UP001379533">
    <property type="component" value="Chromosome"/>
</dbReference>
<keyword evidence="2" id="KW-0472">Membrane</keyword>
<feature type="transmembrane region" description="Helical" evidence="2">
    <location>
        <begin position="565"/>
        <end position="584"/>
    </location>
</feature>
<feature type="transmembrane region" description="Helical" evidence="2">
    <location>
        <begin position="521"/>
        <end position="544"/>
    </location>
</feature>
<feature type="transmembrane region" description="Helical" evidence="2">
    <location>
        <begin position="60"/>
        <end position="81"/>
    </location>
</feature>
<feature type="transmembrane region" description="Helical" evidence="2">
    <location>
        <begin position="21"/>
        <end position="40"/>
    </location>
</feature>
<evidence type="ECO:0000313" key="3">
    <source>
        <dbReference type="EMBL" id="WXA92541.1"/>
    </source>
</evidence>
<sequence length="1123" mass="121492">MSVYRIYAMEAWHELRAGLRTSLVPLMFVGLVGYLFMMLFNAEYLRQMGGADVARNSPHVIFQMTSGQSFWLVFAWAWVFAQVVTRDRAASLHELVLTTPVSLRGLLLSRYAGALGLAVILGSSSSIGFLLVPALAKLGAFPAEAVRPTPYAAIAWAWILFVVPSALGLGALYLTAALRTRSSAGPFAVAAVVILVWMVAMVVLRGGSVHADIATVLDVSGFGEAEAQTKRWTPHEKATAQLALSAPLWINRLLWTVIPAAILGWALRRLRRETLVLERAAVQKNDSVQKMNALPKSNLLKSATLLEARWHLSQTTRGWAFRVAIGLWTLMNVAGAFYHMVGHADGPFVPRAAILAPFLLRLCYVFSLFTVAGFVGALVRRDDRAGFDEMLDTTPAPLGTRVLGRALAALGLTFILALLPTLSNWIVVGLTAPSTFEPWTALLVNALVAAPPLLELGALTFLVHALVRSSGTAYALSMLVAFIALLNHELDIVSYPVAQIGVPIHIALSEFAGWRPWLGPVLQMACLKMSVVAFTIALAWLAHVRGTAITWLARWRDAGRRLRQGAGVLGIASLAASVVCAGLLHERIVVQAGFASKTEKNASDAAWEKRFWSEASPFSVEGGRVDATIRPLDRTARIVWELRGVRSAGAKLHGGLRAGMRIEEARVDGTPREVLEQEEHFMLDLGSCAERGCNVQLNIAITAPDWFEENEAPWLDGSGVWARAADLLPRLGIDGERPLRSPSMRRNLGLAEKPPPIDAKALAPMSGVAPAGDWHWSVSFSNATGSSSTTQGETHRGLDFAVAWLPEGAGLQERNEDGITVWHGATRIDTAREVLEDFRRMRECVHAHLGTTPEITSIVQAPRERGKLEVHGAIVWLPEGEGWDVASAGVGRSTRRAALAQALAARALADRADPRGGPGARWLLDGVAGWLGLECVRSADGVDPWLALLARRSDRVADSLGALDAPLSGLASDGDAKWVPAYAPLETLAWAQSIGPAEAVRIATRVADMVRLGDTVQTALEKAAGTDTRDALLGPPAASELTVTVSEAGGPQARGQRFHWEKDDWQPEAKSFDALQRFDDDTTPSRRTPLPATFDPQAPFVLFDARPSFERSPRDNAWRAGSR</sequence>
<feature type="transmembrane region" description="Helical" evidence="2">
    <location>
        <begin position="358"/>
        <end position="379"/>
    </location>
</feature>
<feature type="transmembrane region" description="Helical" evidence="2">
    <location>
        <begin position="319"/>
        <end position="338"/>
    </location>
</feature>
<name>A0ABZ2K849_9BACT</name>
<gene>
    <name evidence="3" type="ORF">LZC95_39590</name>
</gene>
<keyword evidence="2" id="KW-1133">Transmembrane helix</keyword>
<feature type="compositionally biased region" description="Basic and acidic residues" evidence="1">
    <location>
        <begin position="1107"/>
        <end position="1117"/>
    </location>
</feature>